<evidence type="ECO:0000256" key="1">
    <source>
        <dbReference type="ARBA" id="ARBA00022737"/>
    </source>
</evidence>
<comment type="caution">
    <text evidence="4">The sequence shown here is derived from an EMBL/GenBank/DDBJ whole genome shotgun (WGS) entry which is preliminary data.</text>
</comment>
<keyword evidence="3" id="KW-0732">Signal</keyword>
<dbReference type="InterPro" id="IPR011990">
    <property type="entry name" value="TPR-like_helical_dom_sf"/>
</dbReference>
<dbReference type="RefSeq" id="WP_193181344.1">
    <property type="nucleotide sequence ID" value="NZ_JACVXA010000015.1"/>
</dbReference>
<evidence type="ECO:0000313" key="4">
    <source>
        <dbReference type="EMBL" id="MBE3638049.1"/>
    </source>
</evidence>
<evidence type="ECO:0000313" key="5">
    <source>
        <dbReference type="Proteomes" id="UP000609121"/>
    </source>
</evidence>
<proteinExistence type="predicted"/>
<reference evidence="4" key="1">
    <citation type="submission" date="2020-09" db="EMBL/GenBank/DDBJ databases">
        <title>A novel bacterium of genus Mangrovicoccus, isolated from South China Sea.</title>
        <authorList>
            <person name="Huang H."/>
            <person name="Mo K."/>
            <person name="Hu Y."/>
        </authorList>
    </citation>
    <scope>NUCLEOTIDE SEQUENCE</scope>
    <source>
        <strain evidence="4">HB182678</strain>
    </source>
</reference>
<sequence length="816" mass="90281">MSLTSKFATALLSSAVIFTLAACEDSEQKAQRKFETAQELIAAGDLKRADVEMRGIFDLTPNFLEARLAYANLRKQMGDSKDAYGQFLLAAEQHPRDFEARMQAAEMAATLVDFDRMHDNLLVAAELQPDNPRVEALELLEELQTARRDRDTPAIESVRDRARALLDDNPELVHGRNVLIDAYAALNDPYATLEVLDEAIERFPEDKRYYTFKLQILAQLDDREGLGEVLKRAADVFPDDRNFKLSLVRWYLGNGDVDGADAYLREDVARHGADTTPRVDYIQFLLQARDADAALSQLDAYLAEDGADELLFQTLRATTLFDSGRRDEGIAALRQTIDGREADDALRDAQVTLARMLEMSGQPEESRSIVETVLEADPQQVEALKLQAAWLVSQDRISDAILSLRTAMDQAPRDPGLNTLMADAHEREGNRDLMRENLQLAVEKSSYGASESLRYAQLLVAEDKYPVARDVLTQALRRAPADLVLLQKLAEVYLGMADWTGAEQVVRAIRGIGTPQAQTMANGLEATMLGRMQRTDESMELLRGMLDDDSTALMAQAAIIRAHLSKGDGAAARKFMDEVLARTPDAAGARFLNAALLSVEGRLEEATAVYRALLDEDPAQEIVWRAYVSALMRAGDQEAADAALEEGIAALPESMNLLWQKAGIEERAGDTEAAIEIYQTLYDRNSASTIVANNLASLITTYRDTPEDLNRAYTIARRLRGTDVPAFQDTYGWIAFRMGNVDEALPYLRDAAAALTGDTMVQEHYARALVGAGREADAIPLFERAIELTPPENAERLQMLEAARSDAEARAAETPN</sequence>
<dbReference type="SUPFAM" id="SSF48452">
    <property type="entry name" value="TPR-like"/>
    <property type="match status" value="3"/>
</dbReference>
<gene>
    <name evidence="4" type="ORF">ICN82_07515</name>
</gene>
<feature type="signal peptide" evidence="3">
    <location>
        <begin position="1"/>
        <end position="21"/>
    </location>
</feature>
<dbReference type="Proteomes" id="UP000609121">
    <property type="component" value="Unassembled WGS sequence"/>
</dbReference>
<dbReference type="PANTHER" id="PTHR45586:SF1">
    <property type="entry name" value="LIPOPOLYSACCHARIDE ASSEMBLY PROTEIN B"/>
    <property type="match status" value="1"/>
</dbReference>
<keyword evidence="5" id="KW-1185">Reference proteome</keyword>
<protein>
    <submittedName>
        <fullName evidence="4">Tetratricopeptide repeat protein</fullName>
    </submittedName>
</protein>
<dbReference type="Pfam" id="PF13432">
    <property type="entry name" value="TPR_16"/>
    <property type="match status" value="3"/>
</dbReference>
<dbReference type="PANTHER" id="PTHR45586">
    <property type="entry name" value="TPR REPEAT-CONTAINING PROTEIN PA4667"/>
    <property type="match status" value="1"/>
</dbReference>
<dbReference type="Gene3D" id="1.25.40.10">
    <property type="entry name" value="Tetratricopeptide repeat domain"/>
    <property type="match status" value="4"/>
</dbReference>
<name>A0A8J6Z5F6_9RHOB</name>
<accession>A0A8J6Z5F6</accession>
<dbReference type="AlphaFoldDB" id="A0A8J6Z5F6"/>
<keyword evidence="2" id="KW-0802">TPR repeat</keyword>
<dbReference type="InterPro" id="IPR051012">
    <property type="entry name" value="CellSynth/LPSAsmb/PSIAsmb"/>
</dbReference>
<evidence type="ECO:0000256" key="3">
    <source>
        <dbReference type="SAM" id="SignalP"/>
    </source>
</evidence>
<keyword evidence="1" id="KW-0677">Repeat</keyword>
<dbReference type="PROSITE" id="PS51257">
    <property type="entry name" value="PROKAR_LIPOPROTEIN"/>
    <property type="match status" value="1"/>
</dbReference>
<organism evidence="4 5">
    <name type="scientific">Mangrovicoccus algicola</name>
    <dbReference type="NCBI Taxonomy" id="2771008"/>
    <lineage>
        <taxon>Bacteria</taxon>
        <taxon>Pseudomonadati</taxon>
        <taxon>Pseudomonadota</taxon>
        <taxon>Alphaproteobacteria</taxon>
        <taxon>Rhodobacterales</taxon>
        <taxon>Paracoccaceae</taxon>
        <taxon>Mangrovicoccus</taxon>
    </lineage>
</organism>
<evidence type="ECO:0000256" key="2">
    <source>
        <dbReference type="ARBA" id="ARBA00022803"/>
    </source>
</evidence>
<feature type="chain" id="PRO_5035248244" evidence="3">
    <location>
        <begin position="22"/>
        <end position="816"/>
    </location>
</feature>
<dbReference type="EMBL" id="JACVXA010000015">
    <property type="protein sequence ID" value="MBE3638049.1"/>
    <property type="molecule type" value="Genomic_DNA"/>
</dbReference>